<organism evidence="2 3">
    <name type="scientific">Solirubrobacter ginsenosidimutans</name>
    <dbReference type="NCBI Taxonomy" id="490573"/>
    <lineage>
        <taxon>Bacteria</taxon>
        <taxon>Bacillati</taxon>
        <taxon>Actinomycetota</taxon>
        <taxon>Thermoleophilia</taxon>
        <taxon>Solirubrobacterales</taxon>
        <taxon>Solirubrobacteraceae</taxon>
        <taxon>Solirubrobacter</taxon>
    </lineage>
</organism>
<dbReference type="EMBL" id="JAPDOD010000005">
    <property type="protein sequence ID" value="MDA0160306.1"/>
    <property type="molecule type" value="Genomic_DNA"/>
</dbReference>
<dbReference type="Pfam" id="PF07883">
    <property type="entry name" value="Cupin_2"/>
    <property type="match status" value="1"/>
</dbReference>
<proteinExistence type="predicted"/>
<dbReference type="RefSeq" id="WP_270039082.1">
    <property type="nucleotide sequence ID" value="NZ_JAPDOD010000005.1"/>
</dbReference>
<protein>
    <submittedName>
        <fullName evidence="2">Cupin domain-containing protein</fullName>
    </submittedName>
</protein>
<dbReference type="Gene3D" id="2.60.120.10">
    <property type="entry name" value="Jelly Rolls"/>
    <property type="match status" value="1"/>
</dbReference>
<reference evidence="2" key="1">
    <citation type="submission" date="2022-10" db="EMBL/GenBank/DDBJ databases">
        <title>The WGS of Solirubrobacter ginsenosidimutans DSM 21036.</title>
        <authorList>
            <person name="Jiang Z."/>
        </authorList>
    </citation>
    <scope>NUCLEOTIDE SEQUENCE</scope>
    <source>
        <strain evidence="2">DSM 21036</strain>
    </source>
</reference>
<dbReference type="SUPFAM" id="SSF51182">
    <property type="entry name" value="RmlC-like cupins"/>
    <property type="match status" value="1"/>
</dbReference>
<evidence type="ECO:0000259" key="1">
    <source>
        <dbReference type="Pfam" id="PF07883"/>
    </source>
</evidence>
<dbReference type="AlphaFoldDB" id="A0A9X3S1P2"/>
<evidence type="ECO:0000313" key="3">
    <source>
        <dbReference type="Proteomes" id="UP001149140"/>
    </source>
</evidence>
<gene>
    <name evidence="2" type="ORF">OM076_08525</name>
</gene>
<name>A0A9X3S1P2_9ACTN</name>
<evidence type="ECO:0000313" key="2">
    <source>
        <dbReference type="EMBL" id="MDA0160306.1"/>
    </source>
</evidence>
<feature type="domain" description="Cupin type-2" evidence="1">
    <location>
        <begin position="69"/>
        <end position="135"/>
    </location>
</feature>
<dbReference type="Proteomes" id="UP001149140">
    <property type="component" value="Unassembled WGS sequence"/>
</dbReference>
<accession>A0A9X3S1P2</accession>
<dbReference type="InterPro" id="IPR011051">
    <property type="entry name" value="RmlC_Cupin_sf"/>
</dbReference>
<comment type="caution">
    <text evidence="2">The sequence shown here is derived from an EMBL/GenBank/DDBJ whole genome shotgun (WGS) entry which is preliminary data.</text>
</comment>
<sequence>MTDEARLEDVGSGLAPTSPGWFVVNAGDAAWVRNEAFGGRCVFESTPRVLAERPGVEPQFFTETGFTLAVLEPGKPSGMYHAENTQEDFLVLSGTCLLIVEDQERELRAFDFVHLPPGTRHTFVGTGDGPCAIFMTGARREGDTIVYPRSETALERDAGVAAETPSPAEAYASYPQWQVGRPGVWDRLPWA</sequence>
<dbReference type="InterPro" id="IPR014710">
    <property type="entry name" value="RmlC-like_jellyroll"/>
</dbReference>
<keyword evidence="3" id="KW-1185">Reference proteome</keyword>
<dbReference type="InterPro" id="IPR013096">
    <property type="entry name" value="Cupin_2"/>
</dbReference>